<dbReference type="EMBL" id="CP073721">
    <property type="protein sequence ID" value="UWZ38918.1"/>
    <property type="molecule type" value="Genomic_DNA"/>
</dbReference>
<dbReference type="Proteomes" id="UP001058271">
    <property type="component" value="Chromosome"/>
</dbReference>
<organism evidence="2 3">
    <name type="scientific">Dactylosporangium roseum</name>
    <dbReference type="NCBI Taxonomy" id="47989"/>
    <lineage>
        <taxon>Bacteria</taxon>
        <taxon>Bacillati</taxon>
        <taxon>Actinomycetota</taxon>
        <taxon>Actinomycetes</taxon>
        <taxon>Micromonosporales</taxon>
        <taxon>Micromonosporaceae</taxon>
        <taxon>Dactylosporangium</taxon>
    </lineage>
</organism>
<reference evidence="2" key="1">
    <citation type="submission" date="2021-04" db="EMBL/GenBank/DDBJ databases">
        <title>Biosynthetic gene clusters of Dactylosporangioum roseum.</title>
        <authorList>
            <person name="Hartkoorn R.C."/>
            <person name="Beaudoing E."/>
            <person name="Hot D."/>
            <person name="Moureu S."/>
        </authorList>
    </citation>
    <scope>NUCLEOTIDE SEQUENCE</scope>
    <source>
        <strain evidence="2">NRRL B-16295</strain>
    </source>
</reference>
<dbReference type="PANTHER" id="PTHR13812">
    <property type="entry name" value="KETIMINE REDUCTASE MU-CRYSTALLIN"/>
    <property type="match status" value="1"/>
</dbReference>
<evidence type="ECO:0000313" key="3">
    <source>
        <dbReference type="Proteomes" id="UP001058271"/>
    </source>
</evidence>
<dbReference type="Gene3D" id="3.30.1780.10">
    <property type="entry name" value="ornithine cyclodeaminase, domain 1"/>
    <property type="match status" value="1"/>
</dbReference>
<dbReference type="PIRSF" id="PIRSF001439">
    <property type="entry name" value="CryM"/>
    <property type="match status" value="1"/>
</dbReference>
<dbReference type="SUPFAM" id="SSF51735">
    <property type="entry name" value="NAD(P)-binding Rossmann-fold domains"/>
    <property type="match status" value="1"/>
</dbReference>
<dbReference type="InterPro" id="IPR023401">
    <property type="entry name" value="ODC_N"/>
</dbReference>
<evidence type="ECO:0000256" key="1">
    <source>
        <dbReference type="SAM" id="MobiDB-lite"/>
    </source>
</evidence>
<dbReference type="InterPro" id="IPR003462">
    <property type="entry name" value="ODC_Mu_crystall"/>
</dbReference>
<dbReference type="Pfam" id="PF02423">
    <property type="entry name" value="OCD_Mu_crystall"/>
    <property type="match status" value="1"/>
</dbReference>
<protein>
    <submittedName>
        <fullName evidence="2">NAD(P)-binding domain-containing protein</fullName>
    </submittedName>
</protein>
<evidence type="ECO:0000313" key="2">
    <source>
        <dbReference type="EMBL" id="UWZ38918.1"/>
    </source>
</evidence>
<dbReference type="RefSeq" id="WP_260728309.1">
    <property type="nucleotide sequence ID" value="NZ_BAAABS010000041.1"/>
</dbReference>
<accession>A0ABY5ZA08</accession>
<proteinExistence type="predicted"/>
<dbReference type="PANTHER" id="PTHR13812:SF19">
    <property type="entry name" value="KETIMINE REDUCTASE MU-CRYSTALLIN"/>
    <property type="match status" value="1"/>
</dbReference>
<dbReference type="Gene3D" id="3.40.50.720">
    <property type="entry name" value="NAD(P)-binding Rossmann-like Domain"/>
    <property type="match status" value="1"/>
</dbReference>
<feature type="region of interest" description="Disordered" evidence="1">
    <location>
        <begin position="326"/>
        <end position="347"/>
    </location>
</feature>
<gene>
    <name evidence="2" type="ORF">Drose_12235</name>
</gene>
<sequence length="347" mass="36486">MSASHPMPTVQVLDEAQVRSALSPAMVLQVTRDALIAHATGAVSQPPPWHLNVTSADGSPHGEVHVKGAHLHGAQHYAVKLATGFYTNRDFGLPVSGGLSIIADAATGHPLAIALDNGYMTDLRTGAAGAVAADALANPDLDRAAIIGSGTQAEHQLRMLLLVRQPRELLVHARNPARAHAFAERMGVMHSWQVKMTDTVEDAVRDAQLVITTTPSHSPLVHGEWIAPGTHITAVGSDTPGKQELDISVLRHATVIAVDDPQQCLRLGELQHAAQAGLADTLPIQTLGQILTAHAPGRRSHTDITIADLTGIGAQDAAVAGLLTATASRHRSQSPEAGRLSPDTVRR</sequence>
<dbReference type="InterPro" id="IPR036291">
    <property type="entry name" value="NAD(P)-bd_dom_sf"/>
</dbReference>
<keyword evidence="3" id="KW-1185">Reference proteome</keyword>
<name>A0ABY5ZA08_9ACTN</name>